<sequence length="137" mass="15501">MRISSFISFVGFIMIIVATFCPILHFSIFNQTMYQLNKPYGLVFLLIAVVGIIATVFSNIKLISLIAWITLGLTIIFYIAALFRIHTSFSFIPFHSLAGYLSDKIRFKWGWYVLCIGSVLAIVGVLSNRKNNIKLDV</sequence>
<organism evidence="2 3">
    <name type="scientific">Mucilaginibacter mallensis</name>
    <dbReference type="NCBI Taxonomy" id="652787"/>
    <lineage>
        <taxon>Bacteria</taxon>
        <taxon>Pseudomonadati</taxon>
        <taxon>Bacteroidota</taxon>
        <taxon>Sphingobacteriia</taxon>
        <taxon>Sphingobacteriales</taxon>
        <taxon>Sphingobacteriaceae</taxon>
        <taxon>Mucilaginibacter</taxon>
    </lineage>
</organism>
<evidence type="ECO:0000313" key="2">
    <source>
        <dbReference type="EMBL" id="SDS87527.1"/>
    </source>
</evidence>
<dbReference type="Proteomes" id="UP000199679">
    <property type="component" value="Chromosome I"/>
</dbReference>
<dbReference type="STRING" id="652787.SAMN05216490_1995"/>
<feature type="transmembrane region" description="Helical" evidence="1">
    <location>
        <begin position="40"/>
        <end position="58"/>
    </location>
</feature>
<feature type="transmembrane region" description="Helical" evidence="1">
    <location>
        <begin position="65"/>
        <end position="89"/>
    </location>
</feature>
<gene>
    <name evidence="2" type="ORF">SAMN05216490_1995</name>
</gene>
<evidence type="ECO:0000313" key="3">
    <source>
        <dbReference type="Proteomes" id="UP000199679"/>
    </source>
</evidence>
<feature type="transmembrane region" description="Helical" evidence="1">
    <location>
        <begin position="7"/>
        <end position="28"/>
    </location>
</feature>
<keyword evidence="3" id="KW-1185">Reference proteome</keyword>
<keyword evidence="1" id="KW-0812">Transmembrane</keyword>
<feature type="transmembrane region" description="Helical" evidence="1">
    <location>
        <begin position="109"/>
        <end position="127"/>
    </location>
</feature>
<proteinExistence type="predicted"/>
<reference evidence="2 3" key="1">
    <citation type="submission" date="2016-10" db="EMBL/GenBank/DDBJ databases">
        <authorList>
            <person name="de Groot N.N."/>
        </authorList>
    </citation>
    <scope>NUCLEOTIDE SEQUENCE [LARGE SCALE GENOMIC DNA]</scope>
    <source>
        <strain evidence="2 3">MP1X4</strain>
    </source>
</reference>
<protein>
    <submittedName>
        <fullName evidence="2">Uncharacterized protein</fullName>
    </submittedName>
</protein>
<name>A0A1H1VRK3_MUCMA</name>
<dbReference type="AlphaFoldDB" id="A0A1H1VRK3"/>
<evidence type="ECO:0000256" key="1">
    <source>
        <dbReference type="SAM" id="Phobius"/>
    </source>
</evidence>
<keyword evidence="1" id="KW-0472">Membrane</keyword>
<keyword evidence="1" id="KW-1133">Transmembrane helix</keyword>
<accession>A0A1H1VRK3</accession>
<dbReference type="EMBL" id="LT629740">
    <property type="protein sequence ID" value="SDS87527.1"/>
    <property type="molecule type" value="Genomic_DNA"/>
</dbReference>